<feature type="transmembrane region" description="Helical" evidence="1">
    <location>
        <begin position="20"/>
        <end position="39"/>
    </location>
</feature>
<keyword evidence="3" id="KW-1185">Reference proteome</keyword>
<evidence type="ECO:0000256" key="1">
    <source>
        <dbReference type="SAM" id="Phobius"/>
    </source>
</evidence>
<gene>
    <name evidence="2" type="ORF">OEV98_08825</name>
</gene>
<evidence type="ECO:0000313" key="2">
    <source>
        <dbReference type="EMBL" id="MCU9613663.1"/>
    </source>
</evidence>
<keyword evidence="1" id="KW-1133">Transmembrane helix</keyword>
<dbReference type="Proteomes" id="UP001209318">
    <property type="component" value="Unassembled WGS sequence"/>
</dbReference>
<dbReference type="RefSeq" id="WP_263072902.1">
    <property type="nucleotide sequence ID" value="NZ_JAOUSF010000003.1"/>
</dbReference>
<reference evidence="2" key="1">
    <citation type="submission" date="2022-10" db="EMBL/GenBank/DDBJ databases">
        <title>Description of Fervidibacillus gen. nov. in the family Fervidibacillaceae fam. nov. with two species, Fervidibacillus albus sp. nov., and Fervidibacillus halotolerans sp. nov., isolated from tidal flat sediments.</title>
        <authorList>
            <person name="Kwon K.K."/>
            <person name="Yang S.-H."/>
        </authorList>
    </citation>
    <scope>NUCLEOTIDE SEQUENCE</scope>
    <source>
        <strain evidence="2">JCM 19140</strain>
    </source>
</reference>
<name>A0AAE3LT92_9BACI</name>
<keyword evidence="1" id="KW-0472">Membrane</keyword>
<organism evidence="2 3">
    <name type="scientific">Perspicuibacillus lycopersici</name>
    <dbReference type="NCBI Taxonomy" id="1325689"/>
    <lineage>
        <taxon>Bacteria</taxon>
        <taxon>Bacillati</taxon>
        <taxon>Bacillota</taxon>
        <taxon>Bacilli</taxon>
        <taxon>Bacillales</taxon>
        <taxon>Bacillaceae</taxon>
        <taxon>Perspicuibacillus</taxon>
    </lineage>
</organism>
<dbReference type="EMBL" id="JAOUSF010000003">
    <property type="protein sequence ID" value="MCU9613663.1"/>
    <property type="molecule type" value="Genomic_DNA"/>
</dbReference>
<sequence length="43" mass="4872">MSRWLTPEEIQKKREVKKKLFYLSIPILGGILGAVLTILSSTI</sequence>
<accession>A0AAE3LT92</accession>
<keyword evidence="1" id="KW-0812">Transmembrane</keyword>
<protein>
    <submittedName>
        <fullName evidence="2">Uncharacterized protein</fullName>
    </submittedName>
</protein>
<evidence type="ECO:0000313" key="3">
    <source>
        <dbReference type="Proteomes" id="UP001209318"/>
    </source>
</evidence>
<proteinExistence type="predicted"/>
<dbReference type="AlphaFoldDB" id="A0AAE3LT92"/>
<comment type="caution">
    <text evidence="2">The sequence shown here is derived from an EMBL/GenBank/DDBJ whole genome shotgun (WGS) entry which is preliminary data.</text>
</comment>